<name>A0A6L9EC60_9FLAO</name>
<dbReference type="InterPro" id="IPR003594">
    <property type="entry name" value="HATPase_dom"/>
</dbReference>
<evidence type="ECO:0000256" key="2">
    <source>
        <dbReference type="ARBA" id="ARBA00012438"/>
    </source>
</evidence>
<keyword evidence="12" id="KW-1185">Reference proteome</keyword>
<dbReference type="Pfam" id="PF02518">
    <property type="entry name" value="HATPase_c"/>
    <property type="match status" value="1"/>
</dbReference>
<dbReference type="Pfam" id="PF00512">
    <property type="entry name" value="HisKA"/>
    <property type="match status" value="1"/>
</dbReference>
<dbReference type="InterPro" id="IPR036890">
    <property type="entry name" value="HATPase_C_sf"/>
</dbReference>
<sequence>MKAEDDFNGNAIYESLFERDRRLRTLVSNLPGVVYRCKNNRNWDMQFISDGCLKITGYTAEQFCNPKSGITWGEIIHPEDRENVWDTIQKANQNKEQFHVNYRILNIDKEIRWISETGIGIKKGNKKIQYVEGFIQDITAQMEAGNTLEIRKRALDATASGLIIADAKLNRFPIIYVNNAFEQITGYTSQEVMGLNCDFLQNDDRHQKEIETISKALRSGKSCHVVLRNYKKDGSMFWNELSITPVRNKVGELTHFIGTQNDITTKKNLELLHQAKSDLLEMVIKRRPLQETTKRIQQILEQQIPNANIALMIFNKQKNSLEKVTSPNLPKEFSEMLENVSVEPNSCSCAVSAYFKRKEIAENILEDPSWLKFRDPLVKSGMNSCWSYPMLDAEDKILGVLSVFHQHPGIPGKANEALIEELASLASVAIEQTNIREQLQDNIEQLALYSKGLEKEVAERTKDLKEAFKELEVSNFELIGQTKEAKAAEIRAETSEAMLMEIAKKFPKGVILLVDDNMCINFMEGTELRGLQEQVSRTENKKIDELKSFSDKRKTLLKKYVQRTLAGEHLSFETKYRNNIYGVNTTPLSVDNGNITHALLVLLNISKRKENERKIFENLKKERELSELKSRFITTASHEFRTPLSVILSSATLIEKLNMPGKEERRLVHLHRIRSNVQHLGVVLNDFLSLSKLEEGKTTAEFKKFDLVAFSRSVIEEIETHKKHGQVIIFEHNLPKTEVLLDSKLMHHILLNLLSNAVKYSPKNKQITLKIESEAQKISIWVIDEGIGIPESEQQHLFQRFFRAKNSLNISGTGLGLHIVKQYVELMNGELSFESKENVGSTFKMVFPQKHWKL</sequence>
<dbReference type="RefSeq" id="WP_161435316.1">
    <property type="nucleotide sequence ID" value="NZ_WXYO01000004.1"/>
</dbReference>
<feature type="domain" description="PAC" evidence="10">
    <location>
        <begin position="221"/>
        <end position="275"/>
    </location>
</feature>
<evidence type="ECO:0000256" key="6">
    <source>
        <dbReference type="ARBA" id="ARBA00023012"/>
    </source>
</evidence>
<dbReference type="InterPro" id="IPR001610">
    <property type="entry name" value="PAC"/>
</dbReference>
<evidence type="ECO:0000256" key="7">
    <source>
        <dbReference type="SAM" id="Coils"/>
    </source>
</evidence>
<evidence type="ECO:0000259" key="9">
    <source>
        <dbReference type="PROSITE" id="PS50112"/>
    </source>
</evidence>
<dbReference type="InterPro" id="IPR000014">
    <property type="entry name" value="PAS"/>
</dbReference>
<dbReference type="Gene3D" id="3.30.450.20">
    <property type="entry name" value="PAS domain"/>
    <property type="match status" value="3"/>
</dbReference>
<feature type="domain" description="Histidine kinase" evidence="8">
    <location>
        <begin position="635"/>
        <end position="851"/>
    </location>
</feature>
<evidence type="ECO:0000256" key="1">
    <source>
        <dbReference type="ARBA" id="ARBA00000085"/>
    </source>
</evidence>
<comment type="catalytic activity">
    <reaction evidence="1">
        <text>ATP + protein L-histidine = ADP + protein N-phospho-L-histidine.</text>
        <dbReference type="EC" id="2.7.13.3"/>
    </reaction>
</comment>
<dbReference type="InterPro" id="IPR004358">
    <property type="entry name" value="Sig_transdc_His_kin-like_C"/>
</dbReference>
<dbReference type="CDD" id="cd00130">
    <property type="entry name" value="PAS"/>
    <property type="match status" value="2"/>
</dbReference>
<dbReference type="Proteomes" id="UP000475249">
    <property type="component" value="Unassembled WGS sequence"/>
</dbReference>
<dbReference type="Gene3D" id="1.10.287.130">
    <property type="match status" value="1"/>
</dbReference>
<organism evidence="11 12">
    <name type="scientific">Poritiphilus flavus</name>
    <dbReference type="NCBI Taxonomy" id="2697053"/>
    <lineage>
        <taxon>Bacteria</taxon>
        <taxon>Pseudomonadati</taxon>
        <taxon>Bacteroidota</taxon>
        <taxon>Flavobacteriia</taxon>
        <taxon>Flavobacteriales</taxon>
        <taxon>Flavobacteriaceae</taxon>
        <taxon>Poritiphilus</taxon>
    </lineage>
</organism>
<keyword evidence="3" id="KW-0597">Phosphoprotein</keyword>
<keyword evidence="7" id="KW-0175">Coiled coil</keyword>
<dbReference type="Pfam" id="PF08447">
    <property type="entry name" value="PAS_3"/>
    <property type="match status" value="1"/>
</dbReference>
<reference evidence="11 12" key="1">
    <citation type="submission" date="2020-01" db="EMBL/GenBank/DDBJ databases">
        <title>Bacteria diversity of Porities sp.</title>
        <authorList>
            <person name="Wang G."/>
        </authorList>
    </citation>
    <scope>NUCLEOTIDE SEQUENCE [LARGE SCALE GENOMIC DNA]</scope>
    <source>
        <strain evidence="11 12">R33</strain>
    </source>
</reference>
<dbReference type="FunFam" id="3.30.565.10:FF:000006">
    <property type="entry name" value="Sensor histidine kinase WalK"/>
    <property type="match status" value="1"/>
</dbReference>
<dbReference type="InterPro" id="IPR029016">
    <property type="entry name" value="GAF-like_dom_sf"/>
</dbReference>
<dbReference type="SMART" id="SM00091">
    <property type="entry name" value="PAS"/>
    <property type="match status" value="2"/>
</dbReference>
<dbReference type="AlphaFoldDB" id="A0A6L9EC60"/>
<protein>
    <recommendedName>
        <fullName evidence="2">histidine kinase</fullName>
        <ecNumber evidence="2">2.7.13.3</ecNumber>
    </recommendedName>
</protein>
<dbReference type="PROSITE" id="PS50112">
    <property type="entry name" value="PAS"/>
    <property type="match status" value="2"/>
</dbReference>
<dbReference type="CDD" id="cd00082">
    <property type="entry name" value="HisKA"/>
    <property type="match status" value="1"/>
</dbReference>
<dbReference type="NCBIfam" id="TIGR00229">
    <property type="entry name" value="sensory_box"/>
    <property type="match status" value="2"/>
</dbReference>
<dbReference type="InterPro" id="IPR036097">
    <property type="entry name" value="HisK_dim/P_sf"/>
</dbReference>
<dbReference type="InterPro" id="IPR050736">
    <property type="entry name" value="Sensor_HK_Regulatory"/>
</dbReference>
<feature type="domain" description="PAS" evidence="9">
    <location>
        <begin position="19"/>
        <end position="95"/>
    </location>
</feature>
<feature type="coiled-coil region" evidence="7">
    <location>
        <begin position="602"/>
        <end position="629"/>
    </location>
</feature>
<dbReference type="Pfam" id="PF13185">
    <property type="entry name" value="GAF_2"/>
    <property type="match status" value="1"/>
</dbReference>
<evidence type="ECO:0000256" key="5">
    <source>
        <dbReference type="ARBA" id="ARBA00022777"/>
    </source>
</evidence>
<dbReference type="Gene3D" id="3.30.565.10">
    <property type="entry name" value="Histidine kinase-like ATPase, C-terminal domain"/>
    <property type="match status" value="1"/>
</dbReference>
<dbReference type="Gene3D" id="3.30.450.40">
    <property type="match status" value="1"/>
</dbReference>
<dbReference type="CDD" id="cd00075">
    <property type="entry name" value="HATPase"/>
    <property type="match status" value="1"/>
</dbReference>
<dbReference type="EMBL" id="WXYO01000004">
    <property type="protein sequence ID" value="NAS12277.1"/>
    <property type="molecule type" value="Genomic_DNA"/>
</dbReference>
<dbReference type="SUPFAM" id="SSF55781">
    <property type="entry name" value="GAF domain-like"/>
    <property type="match status" value="1"/>
</dbReference>
<dbReference type="InterPro" id="IPR003661">
    <property type="entry name" value="HisK_dim/P_dom"/>
</dbReference>
<dbReference type="EC" id="2.7.13.3" evidence="2"/>
<keyword evidence="5" id="KW-0418">Kinase</keyword>
<evidence type="ECO:0000259" key="8">
    <source>
        <dbReference type="PROSITE" id="PS50109"/>
    </source>
</evidence>
<dbReference type="SUPFAM" id="SSF55785">
    <property type="entry name" value="PYP-like sensor domain (PAS domain)"/>
    <property type="match status" value="2"/>
</dbReference>
<evidence type="ECO:0000259" key="10">
    <source>
        <dbReference type="PROSITE" id="PS50113"/>
    </source>
</evidence>
<dbReference type="SMART" id="SM00388">
    <property type="entry name" value="HisKA"/>
    <property type="match status" value="1"/>
</dbReference>
<evidence type="ECO:0000313" key="11">
    <source>
        <dbReference type="EMBL" id="NAS12277.1"/>
    </source>
</evidence>
<dbReference type="PRINTS" id="PR00344">
    <property type="entry name" value="BCTRLSENSOR"/>
</dbReference>
<dbReference type="InterPro" id="IPR005467">
    <property type="entry name" value="His_kinase_dom"/>
</dbReference>
<dbReference type="InterPro" id="IPR003018">
    <property type="entry name" value="GAF"/>
</dbReference>
<comment type="caution">
    <text evidence="11">The sequence shown here is derived from an EMBL/GenBank/DDBJ whole genome shotgun (WGS) entry which is preliminary data.</text>
</comment>
<keyword evidence="4" id="KW-0808">Transferase</keyword>
<dbReference type="InterPro" id="IPR035965">
    <property type="entry name" value="PAS-like_dom_sf"/>
</dbReference>
<dbReference type="SMART" id="SM00086">
    <property type="entry name" value="PAC"/>
    <property type="match status" value="2"/>
</dbReference>
<evidence type="ECO:0000313" key="12">
    <source>
        <dbReference type="Proteomes" id="UP000475249"/>
    </source>
</evidence>
<evidence type="ECO:0000256" key="4">
    <source>
        <dbReference type="ARBA" id="ARBA00022679"/>
    </source>
</evidence>
<dbReference type="InterPro" id="IPR000700">
    <property type="entry name" value="PAS-assoc_C"/>
</dbReference>
<dbReference type="InterPro" id="IPR013655">
    <property type="entry name" value="PAS_fold_3"/>
</dbReference>
<feature type="domain" description="PAC" evidence="10">
    <location>
        <begin position="98"/>
        <end position="150"/>
    </location>
</feature>
<dbReference type="SMART" id="SM00065">
    <property type="entry name" value="GAF"/>
    <property type="match status" value="1"/>
</dbReference>
<dbReference type="SMART" id="SM00387">
    <property type="entry name" value="HATPase_c"/>
    <property type="match status" value="1"/>
</dbReference>
<gene>
    <name evidence="11" type="ORF">GTQ38_09710</name>
</gene>
<feature type="domain" description="PAS" evidence="9">
    <location>
        <begin position="147"/>
        <end position="220"/>
    </location>
</feature>
<dbReference type="SUPFAM" id="SSF55874">
    <property type="entry name" value="ATPase domain of HSP90 chaperone/DNA topoisomerase II/histidine kinase"/>
    <property type="match status" value="1"/>
</dbReference>
<dbReference type="PROSITE" id="PS50113">
    <property type="entry name" value="PAC"/>
    <property type="match status" value="2"/>
</dbReference>
<dbReference type="Pfam" id="PF13426">
    <property type="entry name" value="PAS_9"/>
    <property type="match status" value="1"/>
</dbReference>
<evidence type="ECO:0000256" key="3">
    <source>
        <dbReference type="ARBA" id="ARBA00022553"/>
    </source>
</evidence>
<dbReference type="PANTHER" id="PTHR43711">
    <property type="entry name" value="TWO-COMPONENT HISTIDINE KINASE"/>
    <property type="match status" value="1"/>
</dbReference>
<dbReference type="PROSITE" id="PS50109">
    <property type="entry name" value="HIS_KIN"/>
    <property type="match status" value="1"/>
</dbReference>
<dbReference type="GO" id="GO:0000155">
    <property type="term" value="F:phosphorelay sensor kinase activity"/>
    <property type="evidence" value="ECO:0007669"/>
    <property type="project" value="InterPro"/>
</dbReference>
<accession>A0A6L9EC60</accession>
<dbReference type="SUPFAM" id="SSF47384">
    <property type="entry name" value="Homodimeric domain of signal transducing histidine kinase"/>
    <property type="match status" value="1"/>
</dbReference>
<keyword evidence="6" id="KW-0902">Two-component regulatory system</keyword>
<dbReference type="PANTHER" id="PTHR43711:SF26">
    <property type="entry name" value="SENSOR HISTIDINE KINASE RCSC"/>
    <property type="match status" value="1"/>
</dbReference>
<proteinExistence type="predicted"/>